<sequence>MTTIAEEVLLLAYSEVEGRQLIGSSELDAALGGAVLAELAIHDRIDLAGKQVTVRDATPLGDEELDAALARIAEEPKGRKPEWWVQKFHSTKLRKRLLSRLAERGVLREEQHKILGVFPSSRYPERDPSVERGIRERVQSVLSGTDPDERIAVLIAVLHAAKIDRKAFPGASGDRIREITEGEWAGEAVAKTIASINAAIMVAVMSGAIAGASSAGSSGQ</sequence>
<dbReference type="InterPro" id="IPR038261">
    <property type="entry name" value="GPP34-like_sf"/>
</dbReference>
<comment type="subcellular location">
    <subcellularLocation>
        <location evidence="1">Golgi apparatus membrane</location>
        <topology evidence="1">Peripheral membrane protein</topology>
        <orientation evidence="1">Cytoplasmic side</orientation>
    </subcellularLocation>
</comment>
<protein>
    <recommendedName>
        <fullName evidence="7">Golgi phosphoprotein 3 (GPP34)</fullName>
    </recommendedName>
</protein>
<keyword evidence="2" id="KW-0333">Golgi apparatus</keyword>
<organism evidence="5 6">
    <name type="scientific">Streptosporangium lutulentum</name>
    <dbReference type="NCBI Taxonomy" id="1461250"/>
    <lineage>
        <taxon>Bacteria</taxon>
        <taxon>Bacillati</taxon>
        <taxon>Actinomycetota</taxon>
        <taxon>Actinomycetes</taxon>
        <taxon>Streptosporangiales</taxon>
        <taxon>Streptosporangiaceae</taxon>
        <taxon>Streptosporangium</taxon>
    </lineage>
</organism>
<dbReference type="Proteomes" id="UP001225356">
    <property type="component" value="Unassembled WGS sequence"/>
</dbReference>
<dbReference type="EMBL" id="JAUSQU010000001">
    <property type="protein sequence ID" value="MDP9847815.1"/>
    <property type="molecule type" value="Genomic_DNA"/>
</dbReference>
<gene>
    <name evidence="5" type="ORF">J2853_007026</name>
</gene>
<dbReference type="PANTHER" id="PTHR12704:SF2">
    <property type="entry name" value="GOLGI PHOSPHOPROTEIN 3 HOMOLOG SAURON"/>
    <property type="match status" value="1"/>
</dbReference>
<keyword evidence="6" id="KW-1185">Reference proteome</keyword>
<evidence type="ECO:0000313" key="5">
    <source>
        <dbReference type="EMBL" id="MDP9847815.1"/>
    </source>
</evidence>
<dbReference type="RefSeq" id="WP_307564863.1">
    <property type="nucleotide sequence ID" value="NZ_JAUSQU010000001.1"/>
</dbReference>
<evidence type="ECO:0000256" key="4">
    <source>
        <dbReference type="ARBA" id="ARBA00023136"/>
    </source>
</evidence>
<reference evidence="5 6" key="1">
    <citation type="submission" date="2023-07" db="EMBL/GenBank/DDBJ databases">
        <title>Sequencing the genomes of 1000 actinobacteria strains.</title>
        <authorList>
            <person name="Klenk H.-P."/>
        </authorList>
    </citation>
    <scope>NUCLEOTIDE SEQUENCE [LARGE SCALE GENOMIC DNA]</scope>
    <source>
        <strain evidence="5 6">DSM 46740</strain>
    </source>
</reference>
<keyword evidence="4" id="KW-0472">Membrane</keyword>
<evidence type="ECO:0000256" key="3">
    <source>
        <dbReference type="ARBA" id="ARBA00023121"/>
    </source>
</evidence>
<accession>A0ABT9QM24</accession>
<dbReference type="InterPro" id="IPR008628">
    <property type="entry name" value="GPP34-like"/>
</dbReference>
<dbReference type="Pfam" id="PF05719">
    <property type="entry name" value="GPP34"/>
    <property type="match status" value="1"/>
</dbReference>
<name>A0ABT9QM24_9ACTN</name>
<comment type="caution">
    <text evidence="5">The sequence shown here is derived from an EMBL/GenBank/DDBJ whole genome shotgun (WGS) entry which is preliminary data.</text>
</comment>
<evidence type="ECO:0000256" key="2">
    <source>
        <dbReference type="ARBA" id="ARBA00023034"/>
    </source>
</evidence>
<evidence type="ECO:0000313" key="6">
    <source>
        <dbReference type="Proteomes" id="UP001225356"/>
    </source>
</evidence>
<evidence type="ECO:0008006" key="7">
    <source>
        <dbReference type="Google" id="ProtNLM"/>
    </source>
</evidence>
<dbReference type="PANTHER" id="PTHR12704">
    <property type="entry name" value="TRANS-GOLGI PROTEIN GMX33"/>
    <property type="match status" value="1"/>
</dbReference>
<dbReference type="Gene3D" id="1.10.3630.10">
    <property type="entry name" value="yeast vps74-n-term truncation variant domain like"/>
    <property type="match status" value="1"/>
</dbReference>
<proteinExistence type="predicted"/>
<evidence type="ECO:0000256" key="1">
    <source>
        <dbReference type="ARBA" id="ARBA00004255"/>
    </source>
</evidence>
<keyword evidence="3" id="KW-0446">Lipid-binding</keyword>